<dbReference type="GO" id="GO:0000290">
    <property type="term" value="P:deadenylation-dependent decapping of nuclear-transcribed mRNA"/>
    <property type="evidence" value="ECO:0007669"/>
    <property type="project" value="UniProtKB-UniRule"/>
</dbReference>
<feature type="binding site" evidence="7">
    <location>
        <position position="179"/>
    </location>
    <ligand>
        <name>substrate</name>
    </ligand>
</feature>
<dbReference type="EC" id="3.6.1.59" evidence="2 5"/>
<evidence type="ECO:0000313" key="10">
    <source>
        <dbReference type="WBParaSite" id="SBAD_0000754601-mRNA-1"/>
    </source>
</evidence>
<dbReference type="GO" id="GO:0006397">
    <property type="term" value="P:mRNA processing"/>
    <property type="evidence" value="ECO:0007669"/>
    <property type="project" value="UniProtKB-KW"/>
</dbReference>
<dbReference type="OrthoDB" id="10264956at2759"/>
<dbReference type="SUPFAM" id="SSF102860">
    <property type="entry name" value="mRNA decapping enzyme DcpS N-terminal domain"/>
    <property type="match status" value="1"/>
</dbReference>
<evidence type="ECO:0000256" key="2">
    <source>
        <dbReference type="ARBA" id="ARBA00012520"/>
    </source>
</evidence>
<dbReference type="Gene3D" id="3.30.200.40">
    <property type="entry name" value="Scavenger mRNA decapping enzyme, N-terminal domain"/>
    <property type="match status" value="1"/>
</dbReference>
<dbReference type="PIRSF" id="PIRSF028973">
    <property type="entry name" value="Scavenger_mRNA_decap_enz"/>
    <property type="match status" value="1"/>
</dbReference>
<keyword evidence="5" id="KW-0539">Nucleus</keyword>
<dbReference type="PANTHER" id="PTHR12978">
    <property type="entry name" value="HISTIDINE TRIAD HIT PROTEIN MEMBER"/>
    <property type="match status" value="1"/>
</dbReference>
<keyword evidence="5" id="KW-0507">mRNA processing</keyword>
<evidence type="ECO:0000256" key="7">
    <source>
        <dbReference type="PIRSR" id="PIRSR028973-2"/>
    </source>
</evidence>
<evidence type="ECO:0000256" key="1">
    <source>
        <dbReference type="ARBA" id="ARBA00010208"/>
    </source>
</evidence>
<dbReference type="Gene3D" id="3.30.428.10">
    <property type="entry name" value="HIT-like"/>
    <property type="match status" value="2"/>
</dbReference>
<name>A0A183IUH7_9BILA</name>
<keyword evidence="9" id="KW-1185">Reference proteome</keyword>
<dbReference type="Gene3D" id="3.30.2240.10">
    <property type="entry name" value="mRNA decapping enzyme DcpS N-terminal domain"/>
    <property type="match status" value="1"/>
</dbReference>
<evidence type="ECO:0000313" key="9">
    <source>
        <dbReference type="Proteomes" id="UP000270296"/>
    </source>
</evidence>
<gene>
    <name evidence="8" type="ORF">SBAD_LOCUS7274</name>
</gene>
<dbReference type="InterPro" id="IPR008594">
    <property type="entry name" value="DcpS/DCS2"/>
</dbReference>
<dbReference type="Pfam" id="PF05652">
    <property type="entry name" value="DcpS"/>
    <property type="match status" value="1"/>
</dbReference>
<comment type="catalytic activity">
    <reaction evidence="4 5">
        <text>a 5'-end (N(7)-methyl 5'-triphosphoguanosine)-ribonucleoside in mRNA + H2O = N(7)-methyl-GMP + a 5'-end diphospho-ribonucleoside in mRNA + 2 H(+)</text>
        <dbReference type="Rhea" id="RHEA:65388"/>
        <dbReference type="Rhea" id="RHEA-COMP:17165"/>
        <dbReference type="Rhea" id="RHEA-COMP:17167"/>
        <dbReference type="ChEBI" id="CHEBI:15377"/>
        <dbReference type="ChEBI" id="CHEBI:15378"/>
        <dbReference type="ChEBI" id="CHEBI:58285"/>
        <dbReference type="ChEBI" id="CHEBI:156461"/>
        <dbReference type="ChEBI" id="CHEBI:167616"/>
        <dbReference type="EC" id="3.6.1.59"/>
    </reaction>
</comment>
<dbReference type="EMBL" id="UZAM01010479">
    <property type="protein sequence ID" value="VDP12528.1"/>
    <property type="molecule type" value="Genomic_DNA"/>
</dbReference>
<comment type="function">
    <text evidence="5">Decapping scavenger enzyme that catalyzes the cleavage of a residual cap structure following the degradation of mRNAs by the 3'-&gt;5' exosome-mediated mRNA decay pathway.</text>
</comment>
<sequence length="292" mass="33645">MTDDQRTTTMKAVNDFGFLKLQEVLMDAPEKKLMCIHAKSTAEGDENQGADAVVIFEKHPFTVASIEKILSGDVRMTLLMENDVYRTYDLLAPQELNVIKSTLIYPATERHIEKWRVHDMEMVEESAATYKAVTLPFLQSNQFSIQWVYNILEGRAENDRIIMDETDPKDGFVLAPDLKWDGKTLENLYVTAIVRQRGIRSEAIEKRYDVRRSSLRIFLHYQPTYYHLHVHFTHLKSETMSQSAGKAILLDDVIDNVQLLSDYYATKTMHFVLKTNDPLYLEFVAKGVIKSA</sequence>
<dbReference type="Proteomes" id="UP000270296">
    <property type="component" value="Unassembled WGS sequence"/>
</dbReference>
<dbReference type="InterPro" id="IPR011145">
    <property type="entry name" value="Scavenger_mRNA_decap_enz_N"/>
</dbReference>
<dbReference type="GO" id="GO:0005634">
    <property type="term" value="C:nucleus"/>
    <property type="evidence" value="ECO:0007669"/>
    <property type="project" value="UniProtKB-SubCell"/>
</dbReference>
<feature type="binding site" evidence="7">
    <location>
        <begin position="220"/>
        <end position="231"/>
    </location>
    <ligand>
        <name>substrate</name>
    </ligand>
</feature>
<dbReference type="InterPro" id="IPR036265">
    <property type="entry name" value="HIT-like_sf"/>
</dbReference>
<reference evidence="10" key="1">
    <citation type="submission" date="2016-06" db="UniProtKB">
        <authorList>
            <consortium name="WormBaseParasite"/>
        </authorList>
    </citation>
    <scope>IDENTIFICATION</scope>
</reference>
<dbReference type="GO" id="GO:0140932">
    <property type="term" value="F:5'-(N(7)-methyl 5'-triphosphoguanosine)-[mRNA] diphosphatase activity"/>
    <property type="evidence" value="ECO:0007669"/>
    <property type="project" value="UniProtKB-EC"/>
</dbReference>
<evidence type="ECO:0000256" key="3">
    <source>
        <dbReference type="ARBA" id="ARBA00015636"/>
    </source>
</evidence>
<organism evidence="10">
    <name type="scientific">Soboliphyme baturini</name>
    <dbReference type="NCBI Taxonomy" id="241478"/>
    <lineage>
        <taxon>Eukaryota</taxon>
        <taxon>Metazoa</taxon>
        <taxon>Ecdysozoa</taxon>
        <taxon>Nematoda</taxon>
        <taxon>Enoplea</taxon>
        <taxon>Dorylaimia</taxon>
        <taxon>Dioctophymatida</taxon>
        <taxon>Dioctophymatoidea</taxon>
        <taxon>Soboliphymatidae</taxon>
        <taxon>Soboliphyme</taxon>
    </lineage>
</organism>
<feature type="binding site" evidence="7">
    <location>
        <position position="157"/>
    </location>
    <ligand>
        <name>substrate</name>
    </ligand>
</feature>
<keyword evidence="5" id="KW-0378">Hydrolase</keyword>
<dbReference type="Pfam" id="PF11969">
    <property type="entry name" value="DcpS_C"/>
    <property type="match status" value="1"/>
</dbReference>
<reference evidence="8 9" key="2">
    <citation type="submission" date="2018-11" db="EMBL/GenBank/DDBJ databases">
        <authorList>
            <consortium name="Pathogen Informatics"/>
        </authorList>
    </citation>
    <scope>NUCLEOTIDE SEQUENCE [LARGE SCALE GENOMIC DNA]</scope>
</reference>
<dbReference type="PANTHER" id="PTHR12978:SF0">
    <property type="entry name" value="M7GPPPX DIPHOSPHATASE"/>
    <property type="match status" value="1"/>
</dbReference>
<protein>
    <recommendedName>
        <fullName evidence="3 5">m7GpppX diphosphatase</fullName>
        <ecNumber evidence="2 5">3.6.1.59</ecNumber>
    </recommendedName>
</protein>
<feature type="binding site" evidence="7">
    <location>
        <position position="177"/>
    </location>
    <ligand>
        <name>substrate</name>
    </ligand>
</feature>
<evidence type="ECO:0000256" key="6">
    <source>
        <dbReference type="PIRSR" id="PIRSR028973-1"/>
    </source>
</evidence>
<comment type="similarity">
    <text evidence="1 5">Belongs to the HIT family.</text>
</comment>
<dbReference type="SUPFAM" id="SSF54197">
    <property type="entry name" value="HIT-like"/>
    <property type="match status" value="1"/>
</dbReference>
<comment type="subcellular location">
    <subcellularLocation>
        <location evidence="5">Nucleus</location>
    </subcellularLocation>
</comment>
<feature type="binding site" evidence="7">
    <location>
        <position position="147"/>
    </location>
    <ligand>
        <name>substrate</name>
    </ligand>
</feature>
<evidence type="ECO:0000313" key="8">
    <source>
        <dbReference type="EMBL" id="VDP12528.1"/>
    </source>
</evidence>
<dbReference type="GO" id="GO:0000932">
    <property type="term" value="C:P-body"/>
    <property type="evidence" value="ECO:0007669"/>
    <property type="project" value="TreeGrafter"/>
</dbReference>
<accession>A0A183IUH7</accession>
<proteinExistence type="inferred from homology"/>
<dbReference type="WBParaSite" id="SBAD_0000754601-mRNA-1">
    <property type="protein sequence ID" value="SBAD_0000754601-mRNA-1"/>
    <property type="gene ID" value="SBAD_0000754601"/>
</dbReference>
<evidence type="ECO:0000256" key="5">
    <source>
        <dbReference type="PIRNR" id="PIRNR028973"/>
    </source>
</evidence>
<dbReference type="GO" id="GO:0000340">
    <property type="term" value="F:RNA 7-methylguanosine cap binding"/>
    <property type="evidence" value="ECO:0007669"/>
    <property type="project" value="UniProtKB-UniRule"/>
</dbReference>
<evidence type="ECO:0000256" key="4">
    <source>
        <dbReference type="ARBA" id="ARBA00048222"/>
    </source>
</evidence>
<feature type="active site" description="Nucleophile" evidence="6">
    <location>
        <position position="229"/>
    </location>
</feature>
<dbReference type="AlphaFoldDB" id="A0A183IUH7"/>